<protein>
    <submittedName>
        <fullName evidence="6">Holliday junction dna helicase ruva</fullName>
    </submittedName>
</protein>
<evidence type="ECO:0000256" key="1">
    <source>
        <dbReference type="ARBA" id="ARBA00022490"/>
    </source>
</evidence>
<evidence type="ECO:0000256" key="4">
    <source>
        <dbReference type="ARBA" id="ARBA00023204"/>
    </source>
</evidence>
<evidence type="ECO:0000256" key="3">
    <source>
        <dbReference type="ARBA" id="ARBA00023125"/>
    </source>
</evidence>
<gene>
    <name evidence="6" type="ORF">ASZ90_002802</name>
</gene>
<comment type="caution">
    <text evidence="6">The sequence shown here is derived from an EMBL/GenBank/DDBJ whole genome shotgun (WGS) entry which is preliminary data.</text>
</comment>
<sequence length="201" mass="21120">MIGYLRGELLARSEKGALVLTASGVGYEVRLSASVAAGLPAVGQEVDFFVHTSVREDAIELFGFPCLEDRATFEVLIGIPKLGPKTALSILSVYDAPALRQVCAGDDPGPLARVPGIGKKSAQRIFVELKYKMDMTQAGLPPSRTGAAPTVFSDALAGLVNLGYPEGQAGAVLRGILDAEPDLDVSQALRQALKKLAGERT</sequence>
<dbReference type="Pfam" id="PF01330">
    <property type="entry name" value="RuvA_N"/>
    <property type="match status" value="1"/>
</dbReference>
<keyword evidence="2" id="KW-0227">DNA damage</keyword>
<dbReference type="GO" id="GO:0009378">
    <property type="term" value="F:four-way junction helicase activity"/>
    <property type="evidence" value="ECO:0007669"/>
    <property type="project" value="InterPro"/>
</dbReference>
<organism evidence="6">
    <name type="scientific">hydrocarbon metagenome</name>
    <dbReference type="NCBI Taxonomy" id="938273"/>
    <lineage>
        <taxon>unclassified sequences</taxon>
        <taxon>metagenomes</taxon>
        <taxon>ecological metagenomes</taxon>
    </lineage>
</organism>
<dbReference type="Gene3D" id="1.10.150.20">
    <property type="entry name" value="5' to 3' exonuclease, C-terminal subdomain"/>
    <property type="match status" value="1"/>
</dbReference>
<dbReference type="GO" id="GO:0009379">
    <property type="term" value="C:Holliday junction helicase complex"/>
    <property type="evidence" value="ECO:0007669"/>
    <property type="project" value="InterPro"/>
</dbReference>
<dbReference type="SUPFAM" id="SSF46929">
    <property type="entry name" value="DNA helicase RuvA subunit, C-terminal domain"/>
    <property type="match status" value="1"/>
</dbReference>
<dbReference type="Pfam" id="PF07499">
    <property type="entry name" value="RuvA_C"/>
    <property type="match status" value="1"/>
</dbReference>
<feature type="domain" description="Helix-hairpin-helix DNA-binding motif class 1" evidence="5">
    <location>
        <begin position="74"/>
        <end position="93"/>
    </location>
</feature>
<keyword evidence="6" id="KW-0067">ATP-binding</keyword>
<proteinExistence type="inferred from homology"/>
<keyword evidence="6" id="KW-0378">Hydrolase</keyword>
<accession>A0A0W8G2G7</accession>
<dbReference type="GO" id="GO:0003677">
    <property type="term" value="F:DNA binding"/>
    <property type="evidence" value="ECO:0007669"/>
    <property type="project" value="UniProtKB-KW"/>
</dbReference>
<dbReference type="InterPro" id="IPR011114">
    <property type="entry name" value="RuvA_C"/>
</dbReference>
<evidence type="ECO:0000256" key="2">
    <source>
        <dbReference type="ARBA" id="ARBA00022763"/>
    </source>
</evidence>
<dbReference type="InterPro" id="IPR036267">
    <property type="entry name" value="RuvA_C_sf"/>
</dbReference>
<reference evidence="6" key="1">
    <citation type="journal article" date="2015" name="Proc. Natl. Acad. Sci. U.S.A.">
        <title>Networks of energetic and metabolic interactions define dynamics in microbial communities.</title>
        <authorList>
            <person name="Embree M."/>
            <person name="Liu J.K."/>
            <person name="Al-Bassam M.M."/>
            <person name="Zengler K."/>
        </authorList>
    </citation>
    <scope>NUCLEOTIDE SEQUENCE</scope>
</reference>
<keyword evidence="6" id="KW-0547">Nucleotide-binding</keyword>
<dbReference type="SUPFAM" id="SSF47781">
    <property type="entry name" value="RuvA domain 2-like"/>
    <property type="match status" value="1"/>
</dbReference>
<dbReference type="InterPro" id="IPR013849">
    <property type="entry name" value="DNA_helicase_Holl-junc_RuvA_I"/>
</dbReference>
<dbReference type="InterPro" id="IPR000085">
    <property type="entry name" value="RuvA"/>
</dbReference>
<dbReference type="GO" id="GO:0006281">
    <property type="term" value="P:DNA repair"/>
    <property type="evidence" value="ECO:0007669"/>
    <property type="project" value="UniProtKB-KW"/>
</dbReference>
<dbReference type="InterPro" id="IPR012340">
    <property type="entry name" value="NA-bd_OB-fold"/>
</dbReference>
<dbReference type="InterPro" id="IPR010994">
    <property type="entry name" value="RuvA_2-like"/>
</dbReference>
<keyword evidence="3" id="KW-0238">DNA-binding</keyword>
<evidence type="ECO:0000313" key="6">
    <source>
        <dbReference type="EMBL" id="KUG27348.1"/>
    </source>
</evidence>
<keyword evidence="4" id="KW-0234">DNA repair</keyword>
<dbReference type="NCBIfam" id="TIGR00084">
    <property type="entry name" value="ruvA"/>
    <property type="match status" value="1"/>
</dbReference>
<dbReference type="Gene3D" id="2.40.50.140">
    <property type="entry name" value="Nucleic acid-binding proteins"/>
    <property type="match status" value="1"/>
</dbReference>
<dbReference type="GO" id="GO:0005524">
    <property type="term" value="F:ATP binding"/>
    <property type="evidence" value="ECO:0007669"/>
    <property type="project" value="InterPro"/>
</dbReference>
<dbReference type="Pfam" id="PF14520">
    <property type="entry name" value="HHH_5"/>
    <property type="match status" value="1"/>
</dbReference>
<dbReference type="GO" id="GO:0006310">
    <property type="term" value="P:DNA recombination"/>
    <property type="evidence" value="ECO:0007669"/>
    <property type="project" value="InterPro"/>
</dbReference>
<keyword evidence="1" id="KW-0963">Cytoplasm</keyword>
<dbReference type="Gene3D" id="1.10.8.10">
    <property type="entry name" value="DNA helicase RuvA subunit, C-terminal domain"/>
    <property type="match status" value="1"/>
</dbReference>
<dbReference type="SUPFAM" id="SSF50249">
    <property type="entry name" value="Nucleic acid-binding proteins"/>
    <property type="match status" value="1"/>
</dbReference>
<dbReference type="InterPro" id="IPR003583">
    <property type="entry name" value="Hlx-hairpin-Hlx_DNA-bd_motif"/>
</dbReference>
<evidence type="ECO:0000259" key="5">
    <source>
        <dbReference type="SMART" id="SM00278"/>
    </source>
</evidence>
<dbReference type="SMART" id="SM00278">
    <property type="entry name" value="HhH1"/>
    <property type="match status" value="2"/>
</dbReference>
<keyword evidence="6" id="KW-0347">Helicase</keyword>
<dbReference type="HAMAP" id="MF_00031">
    <property type="entry name" value="DNA_HJ_migration_RuvA"/>
    <property type="match status" value="1"/>
</dbReference>
<dbReference type="CDD" id="cd14332">
    <property type="entry name" value="UBA_RuvA_C"/>
    <property type="match status" value="1"/>
</dbReference>
<name>A0A0W8G2G7_9ZZZZ</name>
<dbReference type="AlphaFoldDB" id="A0A0W8G2G7"/>
<dbReference type="EMBL" id="LNQE01000337">
    <property type="protein sequence ID" value="KUG27348.1"/>
    <property type="molecule type" value="Genomic_DNA"/>
</dbReference>
<feature type="domain" description="Helix-hairpin-helix DNA-binding motif class 1" evidence="5">
    <location>
        <begin position="109"/>
        <end position="128"/>
    </location>
</feature>